<gene>
    <name evidence="1" type="ORF">SAMN02927923_03800</name>
</gene>
<dbReference type="STRING" id="549386.SAMN02927923_03800"/>
<dbReference type="RefSeq" id="WP_175493973.1">
    <property type="nucleotide sequence ID" value="NZ_FMVJ01000013.1"/>
</dbReference>
<protein>
    <submittedName>
        <fullName evidence="1">Uncharacterized protein</fullName>
    </submittedName>
</protein>
<proteinExistence type="predicted"/>
<name>A0A1G5L0C1_9HYPH</name>
<keyword evidence="2" id="KW-1185">Reference proteome</keyword>
<dbReference type="AlphaFoldDB" id="A0A1G5L0C1"/>
<sequence>MFLRVDKLQVDLPAPKRQGVCVRFWHEAGESGASDIVGQADLHTATPKGSV</sequence>
<accession>A0A1G5L0C1</accession>
<reference evidence="1 2" key="1">
    <citation type="submission" date="2016-10" db="EMBL/GenBank/DDBJ databases">
        <authorList>
            <person name="de Groot N.N."/>
        </authorList>
    </citation>
    <scope>NUCLEOTIDE SEQUENCE [LARGE SCALE GENOMIC DNA]</scope>
    <source>
        <strain evidence="1 2">CGMCC 1.7666</strain>
    </source>
</reference>
<organism evidence="1 2">
    <name type="scientific">Microvirga guangxiensis</name>
    <dbReference type="NCBI Taxonomy" id="549386"/>
    <lineage>
        <taxon>Bacteria</taxon>
        <taxon>Pseudomonadati</taxon>
        <taxon>Pseudomonadota</taxon>
        <taxon>Alphaproteobacteria</taxon>
        <taxon>Hyphomicrobiales</taxon>
        <taxon>Methylobacteriaceae</taxon>
        <taxon>Microvirga</taxon>
    </lineage>
</organism>
<evidence type="ECO:0000313" key="2">
    <source>
        <dbReference type="Proteomes" id="UP000199569"/>
    </source>
</evidence>
<dbReference type="EMBL" id="FMVJ01000013">
    <property type="protein sequence ID" value="SCZ06403.1"/>
    <property type="molecule type" value="Genomic_DNA"/>
</dbReference>
<evidence type="ECO:0000313" key="1">
    <source>
        <dbReference type="EMBL" id="SCZ06403.1"/>
    </source>
</evidence>
<dbReference type="Proteomes" id="UP000199569">
    <property type="component" value="Unassembled WGS sequence"/>
</dbReference>